<accession>A0A1L3J1N0</accession>
<proteinExistence type="predicted"/>
<organism evidence="1 2">
    <name type="scientific">Christiangramia salexigens</name>
    <dbReference type="NCBI Taxonomy" id="1913577"/>
    <lineage>
        <taxon>Bacteria</taxon>
        <taxon>Pseudomonadati</taxon>
        <taxon>Bacteroidota</taxon>
        <taxon>Flavobacteriia</taxon>
        <taxon>Flavobacteriales</taxon>
        <taxon>Flavobacteriaceae</taxon>
        <taxon>Christiangramia</taxon>
    </lineage>
</organism>
<protein>
    <submittedName>
        <fullName evidence="1">Uncharacterized protein</fullName>
    </submittedName>
</protein>
<gene>
    <name evidence="1" type="ORF">LPB144_00745</name>
</gene>
<keyword evidence="2" id="KW-1185">Reference proteome</keyword>
<sequence>MTKEQSIASIQTELINIQLGLAKGITKTNNSKLRTGYLNIYNKIKVLLKELNKSMLEPNDLLIDLKNQTLEIDPNADGFSLHCTFNIESTSLNFVQFKTTLSHEE</sequence>
<reference evidence="1 2" key="1">
    <citation type="submission" date="2016-11" db="EMBL/GenBank/DDBJ databases">
        <title>Gramella sp. LPB0144 isolated from marine environment.</title>
        <authorList>
            <person name="Kim E."/>
            <person name="Yi H."/>
        </authorList>
    </citation>
    <scope>NUCLEOTIDE SEQUENCE [LARGE SCALE GENOMIC DNA]</scope>
    <source>
        <strain evidence="1 2">LPB0144</strain>
    </source>
</reference>
<dbReference type="KEGG" id="grl:LPB144_00745"/>
<evidence type="ECO:0000313" key="2">
    <source>
        <dbReference type="Proteomes" id="UP000182510"/>
    </source>
</evidence>
<dbReference type="Proteomes" id="UP000182510">
    <property type="component" value="Chromosome"/>
</dbReference>
<name>A0A1L3J1N0_9FLAO</name>
<evidence type="ECO:0000313" key="1">
    <source>
        <dbReference type="EMBL" id="APG59018.1"/>
    </source>
</evidence>
<dbReference type="STRING" id="1913577.LPB144_00745"/>
<dbReference type="EMBL" id="CP018153">
    <property type="protein sequence ID" value="APG59018.1"/>
    <property type="molecule type" value="Genomic_DNA"/>
</dbReference>
<dbReference type="AlphaFoldDB" id="A0A1L3J1N0"/>
<dbReference type="RefSeq" id="WP_072551673.1">
    <property type="nucleotide sequence ID" value="NZ_CP018153.1"/>
</dbReference>